<dbReference type="RefSeq" id="WP_215922475.1">
    <property type="nucleotide sequence ID" value="NZ_JAHKNI010000014.1"/>
</dbReference>
<accession>A0ABS6B7W2</accession>
<dbReference type="Gene3D" id="3.40.1580.10">
    <property type="entry name" value="SMI1/KNR4-like"/>
    <property type="match status" value="1"/>
</dbReference>
<dbReference type="Proteomes" id="UP000733379">
    <property type="component" value="Unassembled WGS sequence"/>
</dbReference>
<protein>
    <submittedName>
        <fullName evidence="1">SMI1/KNR4 family protein</fullName>
    </submittedName>
</protein>
<reference evidence="1 2" key="1">
    <citation type="submission" date="2021-06" db="EMBL/GenBank/DDBJ databases">
        <title>Actinomycetes sequencing.</title>
        <authorList>
            <person name="Shan Q."/>
        </authorList>
    </citation>
    <scope>NUCLEOTIDE SEQUENCE [LARGE SCALE GENOMIC DNA]</scope>
    <source>
        <strain evidence="1 2">NEAU-G5</strain>
    </source>
</reference>
<dbReference type="EMBL" id="JAHKNI010000014">
    <property type="protein sequence ID" value="MBU3066402.1"/>
    <property type="molecule type" value="Genomic_DNA"/>
</dbReference>
<gene>
    <name evidence="1" type="ORF">KO481_33385</name>
</gene>
<dbReference type="InterPro" id="IPR037883">
    <property type="entry name" value="Knr4/Smi1-like_sf"/>
</dbReference>
<organism evidence="1 2">
    <name type="scientific">Nocardia albiluteola</name>
    <dbReference type="NCBI Taxonomy" id="2842303"/>
    <lineage>
        <taxon>Bacteria</taxon>
        <taxon>Bacillati</taxon>
        <taxon>Actinomycetota</taxon>
        <taxon>Actinomycetes</taxon>
        <taxon>Mycobacteriales</taxon>
        <taxon>Nocardiaceae</taxon>
        <taxon>Nocardia</taxon>
    </lineage>
</organism>
<comment type="caution">
    <text evidence="1">The sequence shown here is derived from an EMBL/GenBank/DDBJ whole genome shotgun (WGS) entry which is preliminary data.</text>
</comment>
<evidence type="ECO:0000313" key="2">
    <source>
        <dbReference type="Proteomes" id="UP000733379"/>
    </source>
</evidence>
<evidence type="ECO:0000313" key="1">
    <source>
        <dbReference type="EMBL" id="MBU3066402.1"/>
    </source>
</evidence>
<proteinExistence type="predicted"/>
<sequence>MSRLGTVMVDSGFCTPADIEGCTPDEIAQIVAPAEFPLPTEYLAFLQVFGRKPGTLFQGREIHFPACLLAPTVAEEISEDPEESLTTEDRFFFGHHQGYIVFFFQRGMREVFAYQEGHPNVQTLGENFTSWLWHVLERTRDIRADGERLERETERKRAQMRAEGKL</sequence>
<name>A0ABS6B7W2_9NOCA</name>
<keyword evidence="2" id="KW-1185">Reference proteome</keyword>
<dbReference type="SUPFAM" id="SSF160631">
    <property type="entry name" value="SMI1/KNR4-like"/>
    <property type="match status" value="1"/>
</dbReference>